<comment type="caution">
    <text evidence="8">The sequence shown here is derived from an EMBL/GenBank/DDBJ whole genome shotgun (WGS) entry which is preliminary data.</text>
</comment>
<evidence type="ECO:0000256" key="1">
    <source>
        <dbReference type="ARBA" id="ARBA00004651"/>
    </source>
</evidence>
<evidence type="ECO:0000256" key="2">
    <source>
        <dbReference type="ARBA" id="ARBA00007977"/>
    </source>
</evidence>
<feature type="transmembrane region" description="Helical" evidence="7">
    <location>
        <begin position="42"/>
        <end position="61"/>
    </location>
</feature>
<feature type="transmembrane region" description="Helical" evidence="7">
    <location>
        <begin position="73"/>
        <end position="92"/>
    </location>
</feature>
<keyword evidence="5 7" id="KW-1133">Transmembrane helix</keyword>
<dbReference type="PANTHER" id="PTHR30106:SF2">
    <property type="entry name" value="UPF0324 INNER MEMBRANE PROTEIN YEIH"/>
    <property type="match status" value="1"/>
</dbReference>
<organism evidence="8 9">
    <name type="scientific">Bradyrhizobium archetypum</name>
    <dbReference type="NCBI Taxonomy" id="2721160"/>
    <lineage>
        <taxon>Bacteria</taxon>
        <taxon>Pseudomonadati</taxon>
        <taxon>Pseudomonadota</taxon>
        <taxon>Alphaproteobacteria</taxon>
        <taxon>Hyphomicrobiales</taxon>
        <taxon>Nitrobacteraceae</taxon>
        <taxon>Bradyrhizobium</taxon>
    </lineage>
</organism>
<proteinExistence type="inferred from homology"/>
<dbReference type="EMBL" id="JAAVLW010000002">
    <property type="protein sequence ID" value="NOJ45943.1"/>
    <property type="molecule type" value="Genomic_DNA"/>
</dbReference>
<feature type="transmembrane region" description="Helical" evidence="7">
    <location>
        <begin position="127"/>
        <end position="150"/>
    </location>
</feature>
<evidence type="ECO:0000256" key="3">
    <source>
        <dbReference type="ARBA" id="ARBA00022475"/>
    </source>
</evidence>
<evidence type="ECO:0000313" key="9">
    <source>
        <dbReference type="Proteomes" id="UP000528734"/>
    </source>
</evidence>
<feature type="transmembrane region" description="Helical" evidence="7">
    <location>
        <begin position="254"/>
        <end position="273"/>
    </location>
</feature>
<keyword evidence="3" id="KW-1003">Cell membrane</keyword>
<feature type="transmembrane region" description="Helical" evidence="7">
    <location>
        <begin position="192"/>
        <end position="212"/>
    </location>
</feature>
<feature type="transmembrane region" description="Helical" evidence="7">
    <location>
        <begin position="98"/>
        <end position="115"/>
    </location>
</feature>
<keyword evidence="4 7" id="KW-0812">Transmembrane</keyword>
<protein>
    <submittedName>
        <fullName evidence="8">Putative sulfate exporter family transporter</fullName>
    </submittedName>
</protein>
<evidence type="ECO:0000256" key="5">
    <source>
        <dbReference type="ARBA" id="ARBA00022989"/>
    </source>
</evidence>
<feature type="transmembrane region" description="Helical" evidence="7">
    <location>
        <begin position="162"/>
        <end position="180"/>
    </location>
</feature>
<keyword evidence="6 7" id="KW-0472">Membrane</keyword>
<reference evidence="8 9" key="1">
    <citation type="submission" date="2020-03" db="EMBL/GenBank/DDBJ databases">
        <title>Bradyrhizobium diversity isolated from nodules of Muelleranthus trifoliolatus.</title>
        <authorList>
            <person name="Klepa M."/>
            <person name="Helene L."/>
            <person name="Hungria M."/>
        </authorList>
    </citation>
    <scope>NUCLEOTIDE SEQUENCE [LARGE SCALE GENOMIC DNA]</scope>
    <source>
        <strain evidence="8 9">WSM 1744</strain>
    </source>
</reference>
<comment type="subcellular location">
    <subcellularLocation>
        <location evidence="1">Cell membrane</location>
        <topology evidence="1">Multi-pass membrane protein</topology>
    </subcellularLocation>
</comment>
<gene>
    <name evidence="8" type="ORF">HCN50_06690</name>
</gene>
<dbReference type="Pfam" id="PF03601">
    <property type="entry name" value="Cons_hypoth698"/>
    <property type="match status" value="1"/>
</dbReference>
<dbReference type="PANTHER" id="PTHR30106">
    <property type="entry name" value="INNER MEMBRANE PROTEIN YEIH-RELATED"/>
    <property type="match status" value="1"/>
</dbReference>
<comment type="similarity">
    <text evidence="2">Belongs to the UPF0324 family.</text>
</comment>
<feature type="transmembrane region" description="Helical" evidence="7">
    <location>
        <begin position="314"/>
        <end position="332"/>
    </location>
</feature>
<dbReference type="AlphaFoldDB" id="A0A7Y4M0S0"/>
<evidence type="ECO:0000313" key="8">
    <source>
        <dbReference type="EMBL" id="NOJ45943.1"/>
    </source>
</evidence>
<dbReference type="InterPro" id="IPR018383">
    <property type="entry name" value="UPF0324_pro"/>
</dbReference>
<evidence type="ECO:0000256" key="4">
    <source>
        <dbReference type="ARBA" id="ARBA00022692"/>
    </source>
</evidence>
<accession>A0A7Y4M0S0</accession>
<keyword evidence="9" id="KW-1185">Reference proteome</keyword>
<evidence type="ECO:0000256" key="6">
    <source>
        <dbReference type="ARBA" id="ARBA00023136"/>
    </source>
</evidence>
<dbReference type="GO" id="GO:0005886">
    <property type="term" value="C:plasma membrane"/>
    <property type="evidence" value="ECO:0007669"/>
    <property type="project" value="UniProtKB-SubCell"/>
</dbReference>
<dbReference type="RefSeq" id="WP_171708831.1">
    <property type="nucleotide sequence ID" value="NZ_JAAVLW010000002.1"/>
</dbReference>
<feature type="transmembrane region" description="Helical" evidence="7">
    <location>
        <begin position="224"/>
        <end position="242"/>
    </location>
</feature>
<evidence type="ECO:0000256" key="7">
    <source>
        <dbReference type="SAM" id="Phobius"/>
    </source>
</evidence>
<dbReference type="Proteomes" id="UP000528734">
    <property type="component" value="Unassembled WGS sequence"/>
</dbReference>
<name>A0A7Y4M0S0_9BRAD</name>
<sequence>MLHRSGGIIEPNRLWKDIPGIALCALVASAATWMALLAGSAVIWGLILGLVLAAIWSPSAMFQTGISFAARQVMRIGVALLGFQISLATLQILDVTDLAALAVNVAIVLAAGWFLGPMLGITRELSLVTAASVAICGASAAAAVACVVMRNDSTNRDVACTIGAVSVISSVAVILYPLMVHMAGLGSTAGGIFLGGSIHEVAHAVAAGYSVNPETGDMATVAKLFRVALLAPTCIAVPFATMGRGRSQNPSLPLPPVFLIGFVVAAMLNASGLVPRELSQVTTPLSRFCLVTSMAAIGLTLPWRSFRAFGARPIVLLLILSVILIGLSLTYVKCHSS</sequence>
<feature type="transmembrane region" description="Helical" evidence="7">
    <location>
        <begin position="285"/>
        <end position="302"/>
    </location>
</feature>